<dbReference type="InterPro" id="IPR005119">
    <property type="entry name" value="LysR_subst-bd"/>
</dbReference>
<name>A0AAN1RW19_9BORD</name>
<reference evidence="7" key="1">
    <citation type="submission" date="2017-10" db="EMBL/GenBank/DDBJ databases">
        <title>Whole genome sequencing of various Bordetella species.</title>
        <authorList>
            <person name="Weigand M.R."/>
            <person name="Loparev V."/>
            <person name="Peng Y."/>
            <person name="Bowden K.E."/>
            <person name="Tondella M.L."/>
            <person name="Williams M.M."/>
        </authorList>
    </citation>
    <scope>NUCLEOTIDE SEQUENCE [LARGE SCALE GENOMIC DNA]</scope>
    <source>
        <strain evidence="7">H720</strain>
    </source>
</reference>
<evidence type="ECO:0000259" key="5">
    <source>
        <dbReference type="PROSITE" id="PS50931"/>
    </source>
</evidence>
<evidence type="ECO:0000313" key="6">
    <source>
        <dbReference type="EMBL" id="AZW16725.1"/>
    </source>
</evidence>
<dbReference type="InterPro" id="IPR050950">
    <property type="entry name" value="HTH-type_LysR_regulators"/>
</dbReference>
<dbReference type="Gene3D" id="1.10.10.10">
    <property type="entry name" value="Winged helix-like DNA-binding domain superfamily/Winged helix DNA-binding domain"/>
    <property type="match status" value="1"/>
</dbReference>
<protein>
    <submittedName>
        <fullName evidence="6">LysR family transcriptional regulator</fullName>
    </submittedName>
</protein>
<dbReference type="PROSITE" id="PS50931">
    <property type="entry name" value="HTH_LYSR"/>
    <property type="match status" value="1"/>
</dbReference>
<dbReference type="PRINTS" id="PR00039">
    <property type="entry name" value="HTHLYSR"/>
</dbReference>
<keyword evidence="4" id="KW-0804">Transcription</keyword>
<dbReference type="GO" id="GO:0005829">
    <property type="term" value="C:cytosol"/>
    <property type="evidence" value="ECO:0007669"/>
    <property type="project" value="TreeGrafter"/>
</dbReference>
<evidence type="ECO:0000256" key="3">
    <source>
        <dbReference type="ARBA" id="ARBA00023125"/>
    </source>
</evidence>
<dbReference type="EMBL" id="CP024172">
    <property type="protein sequence ID" value="AZW16725.1"/>
    <property type="molecule type" value="Genomic_DNA"/>
</dbReference>
<dbReference type="InterPro" id="IPR000847">
    <property type="entry name" value="LysR_HTH_N"/>
</dbReference>
<dbReference type="SUPFAM" id="SSF46785">
    <property type="entry name" value="Winged helix' DNA-binding domain"/>
    <property type="match status" value="1"/>
</dbReference>
<sequence length="304" mass="33165">MHCVLKNVDLKHLSCFLSAVESSSFSHAALIQDLSQPSLSTRIKQLEEAVGATLFHRHGRGTQPTPAARALYERIHPLVAQLQAALVEASAIDSMYQGEVVVGIVPTVAGRLSVKLAAGARKKMKVRVVESFSGHLQEWLLRGDIDIAVCTAMPRRRGMTQTLIRAEPLQLVGPAGSGPIRDEVRFKSLQGVPLILGSPQHAIRQILDQTARRLGVTLSVQHEVDNFEAQLRFVRQGLGYAILSEGALAGSPPSNDLRMCRIIEPQIQRHLVVATYPKNEAAKPAVKSVAAQIARLLRTGDRNR</sequence>
<proteinExistence type="inferred from homology"/>
<evidence type="ECO:0000256" key="4">
    <source>
        <dbReference type="ARBA" id="ARBA00023163"/>
    </source>
</evidence>
<comment type="similarity">
    <text evidence="1">Belongs to the LysR transcriptional regulatory family.</text>
</comment>
<dbReference type="GO" id="GO:0003700">
    <property type="term" value="F:DNA-binding transcription factor activity"/>
    <property type="evidence" value="ECO:0007669"/>
    <property type="project" value="InterPro"/>
</dbReference>
<dbReference type="SUPFAM" id="SSF53850">
    <property type="entry name" value="Periplasmic binding protein-like II"/>
    <property type="match status" value="1"/>
</dbReference>
<gene>
    <name evidence="6" type="ORF">CS347_08060</name>
</gene>
<dbReference type="Gene3D" id="3.40.190.10">
    <property type="entry name" value="Periplasmic binding protein-like II"/>
    <property type="match status" value="2"/>
</dbReference>
<dbReference type="PANTHER" id="PTHR30419">
    <property type="entry name" value="HTH-TYPE TRANSCRIPTIONAL REGULATOR YBHD"/>
    <property type="match status" value="1"/>
</dbReference>
<dbReference type="GO" id="GO:0003677">
    <property type="term" value="F:DNA binding"/>
    <property type="evidence" value="ECO:0007669"/>
    <property type="project" value="UniProtKB-KW"/>
</dbReference>
<evidence type="ECO:0000256" key="2">
    <source>
        <dbReference type="ARBA" id="ARBA00023015"/>
    </source>
</evidence>
<evidence type="ECO:0000256" key="1">
    <source>
        <dbReference type="ARBA" id="ARBA00009437"/>
    </source>
</evidence>
<dbReference type="InterPro" id="IPR036388">
    <property type="entry name" value="WH-like_DNA-bd_sf"/>
</dbReference>
<dbReference type="AlphaFoldDB" id="A0AAN1RW19"/>
<dbReference type="InterPro" id="IPR036390">
    <property type="entry name" value="WH_DNA-bd_sf"/>
</dbReference>
<feature type="domain" description="HTH lysR-type" evidence="5">
    <location>
        <begin position="8"/>
        <end position="65"/>
    </location>
</feature>
<evidence type="ECO:0000313" key="7">
    <source>
        <dbReference type="Proteomes" id="UP000282741"/>
    </source>
</evidence>
<organism evidence="6 7">
    <name type="scientific">Bordetella hinzii</name>
    <dbReference type="NCBI Taxonomy" id="103855"/>
    <lineage>
        <taxon>Bacteria</taxon>
        <taxon>Pseudomonadati</taxon>
        <taxon>Pseudomonadota</taxon>
        <taxon>Betaproteobacteria</taxon>
        <taxon>Burkholderiales</taxon>
        <taxon>Alcaligenaceae</taxon>
        <taxon>Bordetella</taxon>
    </lineage>
</organism>
<keyword evidence="2" id="KW-0805">Transcription regulation</keyword>
<accession>A0AAN1RW19</accession>
<dbReference type="Proteomes" id="UP000282741">
    <property type="component" value="Chromosome"/>
</dbReference>
<dbReference type="Pfam" id="PF03466">
    <property type="entry name" value="LysR_substrate"/>
    <property type="match status" value="1"/>
</dbReference>
<keyword evidence="3" id="KW-0238">DNA-binding</keyword>
<dbReference type="Pfam" id="PF00126">
    <property type="entry name" value="HTH_1"/>
    <property type="match status" value="1"/>
</dbReference>